<evidence type="ECO:0000259" key="5">
    <source>
        <dbReference type="PROSITE" id="PS50887"/>
    </source>
</evidence>
<dbReference type="GO" id="GO:0052621">
    <property type="term" value="F:diguanylate cyclase activity"/>
    <property type="evidence" value="ECO:0007669"/>
    <property type="project" value="UniProtKB-EC"/>
</dbReference>
<dbReference type="Gene3D" id="3.30.70.270">
    <property type="match status" value="1"/>
</dbReference>
<dbReference type="GO" id="GO:1902201">
    <property type="term" value="P:negative regulation of bacterial-type flagellum-dependent cell motility"/>
    <property type="evidence" value="ECO:0007669"/>
    <property type="project" value="TreeGrafter"/>
</dbReference>
<dbReference type="FunFam" id="3.30.70.270:FF:000001">
    <property type="entry name" value="Diguanylate cyclase domain protein"/>
    <property type="match status" value="1"/>
</dbReference>
<dbReference type="GO" id="GO:0043709">
    <property type="term" value="P:cell adhesion involved in single-species biofilm formation"/>
    <property type="evidence" value="ECO:0007669"/>
    <property type="project" value="TreeGrafter"/>
</dbReference>
<evidence type="ECO:0000313" key="7">
    <source>
        <dbReference type="Proteomes" id="UP000182987"/>
    </source>
</evidence>
<dbReference type="Proteomes" id="UP000182987">
    <property type="component" value="Chromosome"/>
</dbReference>
<evidence type="ECO:0000256" key="2">
    <source>
        <dbReference type="ARBA" id="ARBA00012528"/>
    </source>
</evidence>
<dbReference type="RefSeq" id="WP_046979110.1">
    <property type="nucleotide sequence ID" value="NZ_CP017480.1"/>
</dbReference>
<dbReference type="KEGG" id="lrz:BJI69_21260"/>
<dbReference type="NCBIfam" id="TIGR00254">
    <property type="entry name" value="GGDEF"/>
    <property type="match status" value="1"/>
</dbReference>
<dbReference type="PANTHER" id="PTHR45138">
    <property type="entry name" value="REGULATORY COMPONENTS OF SENSORY TRANSDUCTION SYSTEM"/>
    <property type="match status" value="1"/>
</dbReference>
<feature type="transmembrane region" description="Helical" evidence="4">
    <location>
        <begin position="194"/>
        <end position="214"/>
    </location>
</feature>
<feature type="transmembrane region" description="Helical" evidence="4">
    <location>
        <begin position="155"/>
        <end position="174"/>
    </location>
</feature>
<feature type="transmembrane region" description="Helical" evidence="4">
    <location>
        <begin position="12"/>
        <end position="33"/>
    </location>
</feature>
<feature type="transmembrane region" description="Helical" evidence="4">
    <location>
        <begin position="100"/>
        <end position="118"/>
    </location>
</feature>
<reference evidence="7" key="1">
    <citation type="submission" date="2016-09" db="EMBL/GenBank/DDBJ databases">
        <authorList>
            <person name="Lysoe E."/>
        </authorList>
    </citation>
    <scope>NUCLEOTIDE SEQUENCE [LARGE SCALE GENOMIC DNA]</scope>
    <source>
        <strain evidence="7">LJ96T</strain>
    </source>
</reference>
<keyword evidence="4" id="KW-0812">Transmembrane</keyword>
<dbReference type="EMBL" id="CP017480">
    <property type="protein sequence ID" value="APG06183.1"/>
    <property type="molecule type" value="Genomic_DNA"/>
</dbReference>
<evidence type="ECO:0000256" key="1">
    <source>
        <dbReference type="ARBA" id="ARBA00001946"/>
    </source>
</evidence>
<gene>
    <name evidence="6" type="ORF">BJI69_21260</name>
</gene>
<dbReference type="OrthoDB" id="9803824at2"/>
<feature type="transmembrane region" description="Helical" evidence="4">
    <location>
        <begin position="40"/>
        <end position="59"/>
    </location>
</feature>
<dbReference type="PROSITE" id="PS50887">
    <property type="entry name" value="GGDEF"/>
    <property type="match status" value="1"/>
</dbReference>
<dbReference type="STRING" id="1440763.BJI69_21260"/>
<evidence type="ECO:0000313" key="6">
    <source>
        <dbReference type="EMBL" id="APG06183.1"/>
    </source>
</evidence>
<keyword evidence="7" id="KW-1185">Reference proteome</keyword>
<dbReference type="Pfam" id="PF00990">
    <property type="entry name" value="GGDEF"/>
    <property type="match status" value="1"/>
</dbReference>
<dbReference type="InterPro" id="IPR050469">
    <property type="entry name" value="Diguanylate_Cyclase"/>
</dbReference>
<proteinExistence type="predicted"/>
<dbReference type="InterPro" id="IPR043128">
    <property type="entry name" value="Rev_trsase/Diguanyl_cyclase"/>
</dbReference>
<dbReference type="EC" id="2.7.7.65" evidence="2"/>
<keyword evidence="4" id="KW-1133">Transmembrane helix</keyword>
<dbReference type="PANTHER" id="PTHR45138:SF9">
    <property type="entry name" value="DIGUANYLATE CYCLASE DGCM-RELATED"/>
    <property type="match status" value="1"/>
</dbReference>
<dbReference type="InterPro" id="IPR000160">
    <property type="entry name" value="GGDEF_dom"/>
</dbReference>
<evidence type="ECO:0000256" key="3">
    <source>
        <dbReference type="ARBA" id="ARBA00034247"/>
    </source>
</evidence>
<sequence length="383" mass="41307">MDGTANLDVHTLGIIGLAVGATIALSFTLLSMVLRGMLALHIWAGAFWLLTLAGLAEGYDENGSFLSAIVGSVLIAAANGAMLGGIAIHIKYPLRWRWPAMLIALFLAIQVAFFIAPPPQAVEATVFGVKSIIWDVWMIWLLLFRAPRELKTGCAFTALVFVIDTFFYLARAAISLHPEMASHAMLASILTTSNYLFGILCTFLLSTGFTLMLAQRLVHDLRCAAEIDGLTGLLNRTAVVRESNRRLATTRGRTNSALLFDLDNFKAVNDSWGHAGGDAVLKHFAETVRASGIPEHALFSRYGGEEFLLLLPGASPNTASSLAESLRTRIESAPAPYSGEWIAFTTSVGVCSSTDPEVHVLIQAADEALYRAKNAGRNRVEVA</sequence>
<evidence type="ECO:0000256" key="4">
    <source>
        <dbReference type="SAM" id="Phobius"/>
    </source>
</evidence>
<accession>A0A1L3EYR1</accession>
<dbReference type="CDD" id="cd01949">
    <property type="entry name" value="GGDEF"/>
    <property type="match status" value="1"/>
</dbReference>
<feature type="transmembrane region" description="Helical" evidence="4">
    <location>
        <begin position="65"/>
        <end position="88"/>
    </location>
</feature>
<dbReference type="SUPFAM" id="SSF55073">
    <property type="entry name" value="Nucleotide cyclase"/>
    <property type="match status" value="1"/>
</dbReference>
<dbReference type="InterPro" id="IPR029787">
    <property type="entry name" value="Nucleotide_cyclase"/>
</dbReference>
<protein>
    <recommendedName>
        <fullName evidence="2">diguanylate cyclase</fullName>
        <ecNumber evidence="2">2.7.7.65</ecNumber>
    </recommendedName>
</protein>
<keyword evidence="4" id="KW-0472">Membrane</keyword>
<feature type="domain" description="GGDEF" evidence="5">
    <location>
        <begin position="253"/>
        <end position="383"/>
    </location>
</feature>
<comment type="cofactor">
    <cofactor evidence="1">
        <name>Mg(2+)</name>
        <dbReference type="ChEBI" id="CHEBI:18420"/>
    </cofactor>
</comment>
<dbReference type="GO" id="GO:0005886">
    <property type="term" value="C:plasma membrane"/>
    <property type="evidence" value="ECO:0007669"/>
    <property type="project" value="TreeGrafter"/>
</dbReference>
<feature type="transmembrane region" description="Helical" evidence="4">
    <location>
        <begin position="124"/>
        <end position="143"/>
    </location>
</feature>
<comment type="catalytic activity">
    <reaction evidence="3">
        <text>2 GTP = 3',3'-c-di-GMP + 2 diphosphate</text>
        <dbReference type="Rhea" id="RHEA:24898"/>
        <dbReference type="ChEBI" id="CHEBI:33019"/>
        <dbReference type="ChEBI" id="CHEBI:37565"/>
        <dbReference type="ChEBI" id="CHEBI:58805"/>
        <dbReference type="EC" id="2.7.7.65"/>
    </reaction>
</comment>
<dbReference type="AlphaFoldDB" id="A0A1L3EYR1"/>
<organism evidence="6 7">
    <name type="scientific">Luteibacter rhizovicinus DSM 16549</name>
    <dbReference type="NCBI Taxonomy" id="1440763"/>
    <lineage>
        <taxon>Bacteria</taxon>
        <taxon>Pseudomonadati</taxon>
        <taxon>Pseudomonadota</taxon>
        <taxon>Gammaproteobacteria</taxon>
        <taxon>Lysobacterales</taxon>
        <taxon>Rhodanobacteraceae</taxon>
        <taxon>Luteibacter</taxon>
    </lineage>
</organism>
<name>A0A1L3EYR1_9GAMM</name>
<dbReference type="SMART" id="SM00267">
    <property type="entry name" value="GGDEF"/>
    <property type="match status" value="1"/>
</dbReference>